<evidence type="ECO:0000313" key="6">
    <source>
        <dbReference type="EMBL" id="GAA1705287.1"/>
    </source>
</evidence>
<accession>A0ABN2IHP1</accession>
<evidence type="ECO:0000256" key="1">
    <source>
        <dbReference type="ARBA" id="ARBA00000427"/>
    </source>
</evidence>
<dbReference type="EMBL" id="BAAANY010000030">
    <property type="protein sequence ID" value="GAA1705287.1"/>
    <property type="molecule type" value="Genomic_DNA"/>
</dbReference>
<reference evidence="6 7" key="1">
    <citation type="journal article" date="2019" name="Int. J. Syst. Evol. Microbiol.">
        <title>The Global Catalogue of Microorganisms (GCM) 10K type strain sequencing project: providing services to taxonomists for standard genome sequencing and annotation.</title>
        <authorList>
            <consortium name="The Broad Institute Genomics Platform"/>
            <consortium name="The Broad Institute Genome Sequencing Center for Infectious Disease"/>
            <person name="Wu L."/>
            <person name="Ma J."/>
        </authorList>
    </citation>
    <scope>NUCLEOTIDE SEQUENCE [LARGE SCALE GENOMIC DNA]</scope>
    <source>
        <strain evidence="6 7">JCM 14718</strain>
    </source>
</reference>
<dbReference type="RefSeq" id="WP_344313889.1">
    <property type="nucleotide sequence ID" value="NZ_BAAANY010000030.1"/>
</dbReference>
<dbReference type="Pfam" id="PF13088">
    <property type="entry name" value="BNR_2"/>
    <property type="match status" value="1"/>
</dbReference>
<dbReference type="InterPro" id="IPR011040">
    <property type="entry name" value="Sialidase"/>
</dbReference>
<evidence type="ECO:0000256" key="2">
    <source>
        <dbReference type="ARBA" id="ARBA00009348"/>
    </source>
</evidence>
<gene>
    <name evidence="6" type="ORF">GCM10009765_63110</name>
</gene>
<feature type="chain" id="PRO_5047476468" description="exo-alpha-sialidase" evidence="4">
    <location>
        <begin position="24"/>
        <end position="767"/>
    </location>
</feature>
<evidence type="ECO:0000256" key="4">
    <source>
        <dbReference type="SAM" id="SignalP"/>
    </source>
</evidence>
<keyword evidence="4" id="KW-0732">Signal</keyword>
<evidence type="ECO:0000313" key="7">
    <source>
        <dbReference type="Proteomes" id="UP001500618"/>
    </source>
</evidence>
<dbReference type="CDD" id="cd15482">
    <property type="entry name" value="Sialidase_non-viral"/>
    <property type="match status" value="1"/>
</dbReference>
<sequence>MAGRRLFCALGMVLAAAVLVPVAAFGSPASYTFEGDAVGSVPAGCVTPTGRAGAVVSDQRAYAGSRSLLVDDQTSTAMTAIACGSASAAGADLAFAAFPDHSANGFLIDILGTTATSGTTPVFHLLASADGSMSWYDGSKWNSFAAAGSLPQNQWSTVEIAVPSNYGGMSVSVGGHDVGTGGRWGTASITGITGFGFASTGTVPTGDRVFFDNVTFGAVPSIQTFETDTAGAVPTGCVTPAGKTPATVSAQRGYNSNRSLLINDQSTSAIVQVGCDRPVQQGGDLKFMAYPAALANGFLIDFNGTVRGFSDVRTVFHLAVTSAGGINWYDGGTWMPVAPAGTVPMATWSSFEISVPTDQSVAYVSVNGQYVGAGGPWGVREVTSIVGYGFASNGTPTTGDTVFLDNVGLGAADDAVPPAAHGRFDISPLVLIDQRSTPVQMPNTAVVVGQRVLLSYPAHTDSSATSGNEYAYSDNGGASWVHAQASNPMPNEASYSMTRLGNGNLLAVNYHTYMLAGNKSASVDSAISTDNGMTWTKRTGTMTTTQEMRPISSATDRPGSAQGGFVLVHSALQNSDGSLFQSAYGYYQDDPKYRELLLVSTDGGLNWTVRATVGFNPTLTSDGRYEGFCEGAFARAADGSLFTAMRIGGYLPMYASRSTDNGVTWSTPTPLLNGPGESTFSVFPTIVNTAGNTFVMVTGRPGLSLLVSDDGGLSWSRSVAADYQDSANGTLVVLDPAHLLLFGDRGANWSSPTPSPYQVWSRQVSLS</sequence>
<comment type="catalytic activity">
    <reaction evidence="1">
        <text>Hydrolysis of alpha-(2-&gt;3)-, alpha-(2-&gt;6)-, alpha-(2-&gt;8)- glycosidic linkages of terminal sialic acid residues in oligosaccharides, glycoproteins, glycolipids, colominic acid and synthetic substrates.</text>
        <dbReference type="EC" id="3.2.1.18"/>
    </reaction>
</comment>
<dbReference type="InterPro" id="IPR026856">
    <property type="entry name" value="Sialidase_fam"/>
</dbReference>
<dbReference type="Gene3D" id="2.120.10.10">
    <property type="match status" value="2"/>
</dbReference>
<dbReference type="EC" id="3.2.1.18" evidence="3"/>
<evidence type="ECO:0000259" key="5">
    <source>
        <dbReference type="Pfam" id="PF13088"/>
    </source>
</evidence>
<feature type="signal peptide" evidence="4">
    <location>
        <begin position="1"/>
        <end position="23"/>
    </location>
</feature>
<dbReference type="Proteomes" id="UP001500618">
    <property type="component" value="Unassembled WGS sequence"/>
</dbReference>
<proteinExistence type="inferred from homology"/>
<dbReference type="PANTHER" id="PTHR10628">
    <property type="entry name" value="SIALIDASE"/>
    <property type="match status" value="1"/>
</dbReference>
<feature type="domain" description="Sialidase" evidence="5">
    <location>
        <begin position="521"/>
        <end position="719"/>
    </location>
</feature>
<dbReference type="SUPFAM" id="SSF50939">
    <property type="entry name" value="Sialidases"/>
    <property type="match status" value="1"/>
</dbReference>
<dbReference type="PANTHER" id="PTHR10628:SF30">
    <property type="entry name" value="EXO-ALPHA-SIALIDASE"/>
    <property type="match status" value="1"/>
</dbReference>
<comment type="similarity">
    <text evidence="2">Belongs to the glycosyl hydrolase 33 family.</text>
</comment>
<name>A0ABN2IHP1_9ACTN</name>
<evidence type="ECO:0000256" key="3">
    <source>
        <dbReference type="ARBA" id="ARBA00012733"/>
    </source>
</evidence>
<comment type="caution">
    <text evidence="6">The sequence shown here is derived from an EMBL/GenBank/DDBJ whole genome shotgun (WGS) entry which is preliminary data.</text>
</comment>
<protein>
    <recommendedName>
        <fullName evidence="3">exo-alpha-sialidase</fullName>
        <ecNumber evidence="3">3.2.1.18</ecNumber>
    </recommendedName>
</protein>
<dbReference type="InterPro" id="IPR036278">
    <property type="entry name" value="Sialidase_sf"/>
</dbReference>
<keyword evidence="7" id="KW-1185">Reference proteome</keyword>
<organism evidence="6 7">
    <name type="scientific">Fodinicola feengrottensis</name>
    <dbReference type="NCBI Taxonomy" id="435914"/>
    <lineage>
        <taxon>Bacteria</taxon>
        <taxon>Bacillati</taxon>
        <taxon>Actinomycetota</taxon>
        <taxon>Actinomycetes</taxon>
        <taxon>Mycobacteriales</taxon>
        <taxon>Fodinicola</taxon>
    </lineage>
</organism>